<evidence type="ECO:0000313" key="3">
    <source>
        <dbReference type="RefSeq" id="XP_026193472.1"/>
    </source>
</evidence>
<evidence type="ECO:0000256" key="1">
    <source>
        <dbReference type="SAM" id="MobiDB-lite"/>
    </source>
</evidence>
<feature type="compositionally biased region" description="Low complexity" evidence="1">
    <location>
        <begin position="101"/>
        <end position="121"/>
    </location>
</feature>
<feature type="region of interest" description="Disordered" evidence="1">
    <location>
        <begin position="135"/>
        <end position="155"/>
    </location>
</feature>
<sequence>MTLEQFQKQQKERQQPQQQQQQQELQQQTAPRVMTLADFQKMQQQQQEGSVKIMSLAEYQQQQRLSGQHHKPQQEQQHPPQQQPQQQQQQHQQEQQRQEEPQQQQEAEQSQQQQKNEPQEQAGGLRSLPAWLPEWLVSPKSGGGTTSISTTTTTTTAVSTTADVKNEIPGVAIAAPAVPTLGTLFFKVASHTTTTTAPPTTHADGSQQTAIDALSLLPVLPSIPDESLLNDPESADTQNMPAVTEGAQAIAASIPLEQHNEVPLHPDSYSYSGLLQQDTSPISGIRRLIDLPLPTAAGSREYQY</sequence>
<organism evidence="2 3">
    <name type="scientific">Cyclospora cayetanensis</name>
    <dbReference type="NCBI Taxonomy" id="88456"/>
    <lineage>
        <taxon>Eukaryota</taxon>
        <taxon>Sar</taxon>
        <taxon>Alveolata</taxon>
        <taxon>Apicomplexa</taxon>
        <taxon>Conoidasida</taxon>
        <taxon>Coccidia</taxon>
        <taxon>Eucoccidiorida</taxon>
        <taxon>Eimeriorina</taxon>
        <taxon>Eimeriidae</taxon>
        <taxon>Cyclospora</taxon>
    </lineage>
</organism>
<feature type="compositionally biased region" description="Low complexity" evidence="1">
    <location>
        <begin position="15"/>
        <end position="28"/>
    </location>
</feature>
<proteinExistence type="predicted"/>
<evidence type="ECO:0000313" key="2">
    <source>
        <dbReference type="Proteomes" id="UP000515125"/>
    </source>
</evidence>
<accession>A0A6P6S1F5</accession>
<name>A0A6P6S1F5_9EIME</name>
<gene>
    <name evidence="3" type="primary">LOC34620302</name>
</gene>
<dbReference type="GeneID" id="34620302"/>
<feature type="compositionally biased region" description="Low complexity" evidence="1">
    <location>
        <begin position="146"/>
        <end position="155"/>
    </location>
</feature>
<keyword evidence="2" id="KW-1185">Reference proteome</keyword>
<dbReference type="AlphaFoldDB" id="A0A6P6S1F5"/>
<dbReference type="RefSeq" id="XP_026193472.1">
    <property type="nucleotide sequence ID" value="XM_026337687.1"/>
</dbReference>
<feature type="compositionally biased region" description="Low complexity" evidence="1">
    <location>
        <begin position="74"/>
        <end position="93"/>
    </location>
</feature>
<dbReference type="Proteomes" id="UP000515125">
    <property type="component" value="Unplaced"/>
</dbReference>
<protein>
    <submittedName>
        <fullName evidence="3">Uncharacterized protein DDB_G0285291</fullName>
    </submittedName>
</protein>
<reference evidence="3" key="1">
    <citation type="submission" date="2025-08" db="UniProtKB">
        <authorList>
            <consortium name="RefSeq"/>
        </authorList>
    </citation>
    <scope>IDENTIFICATION</scope>
</reference>
<feature type="region of interest" description="Disordered" evidence="1">
    <location>
        <begin position="1"/>
        <end position="123"/>
    </location>
</feature>